<dbReference type="GeneID" id="5980052"/>
<proteinExistence type="predicted"/>
<reference evidence="3" key="1">
    <citation type="journal article" date="2007" name="Plant Cell">
        <title>Dothideomycete-plant interactions illuminated by genome sequencing and EST analysis of the wheat pathogen Stagonospora nodorum.</title>
        <authorList>
            <person name="Hane J.K."/>
            <person name="Lowe R.G."/>
            <person name="Solomon P.S."/>
            <person name="Tan K.C."/>
            <person name="Schoch C.L."/>
            <person name="Spatafora J.W."/>
            <person name="Crous P.W."/>
            <person name="Kodira C."/>
            <person name="Birren B.W."/>
            <person name="Galagan J.E."/>
            <person name="Torriani S.F."/>
            <person name="McDonald B.A."/>
            <person name="Oliver R.P."/>
        </authorList>
    </citation>
    <scope>NUCLEOTIDE SEQUENCE [LARGE SCALE GENOMIC DNA]</scope>
    <source>
        <strain evidence="3">SN15 / ATCC MYA-4574 / FGSC 10173</strain>
    </source>
</reference>
<evidence type="ECO:0000256" key="1">
    <source>
        <dbReference type="SAM" id="MobiDB-lite"/>
    </source>
</evidence>
<feature type="region of interest" description="Disordered" evidence="1">
    <location>
        <begin position="37"/>
        <end position="96"/>
    </location>
</feature>
<protein>
    <submittedName>
        <fullName evidence="2">Uncharacterized protein</fullName>
    </submittedName>
</protein>
<dbReference type="Proteomes" id="UP000001055">
    <property type="component" value="Unassembled WGS sequence"/>
</dbReference>
<organism evidence="2 3">
    <name type="scientific">Phaeosphaeria nodorum (strain SN15 / ATCC MYA-4574 / FGSC 10173)</name>
    <name type="common">Glume blotch fungus</name>
    <name type="synonym">Parastagonospora nodorum</name>
    <dbReference type="NCBI Taxonomy" id="321614"/>
    <lineage>
        <taxon>Eukaryota</taxon>
        <taxon>Fungi</taxon>
        <taxon>Dikarya</taxon>
        <taxon>Ascomycota</taxon>
        <taxon>Pezizomycotina</taxon>
        <taxon>Dothideomycetes</taxon>
        <taxon>Pleosporomycetidae</taxon>
        <taxon>Pleosporales</taxon>
        <taxon>Pleosporineae</taxon>
        <taxon>Phaeosphaeriaceae</taxon>
        <taxon>Parastagonospora</taxon>
    </lineage>
</organism>
<dbReference type="RefSeq" id="XP_001803139.1">
    <property type="nucleotide sequence ID" value="XM_001803087.1"/>
</dbReference>
<dbReference type="EMBL" id="CH445348">
    <property type="protein sequence ID" value="EAT79722.1"/>
    <property type="molecule type" value="Genomic_DNA"/>
</dbReference>
<accession>Q0U5P2</accession>
<evidence type="ECO:0000313" key="3">
    <source>
        <dbReference type="Proteomes" id="UP000001055"/>
    </source>
</evidence>
<name>Q0U5P2_PHANO</name>
<dbReference type="InParanoid" id="Q0U5P2"/>
<gene>
    <name evidence="2" type="ORF">SNOG_12922</name>
</gene>
<dbReference type="AlphaFoldDB" id="Q0U5P2"/>
<sequence length="96" mass="10873">MMVLKHPSVYVHVVGRRRSQTTRDTYCVPVKREHAVHSHYKHRTTNTAPNLDVTPVAPLYGSSSRSQGDISIPKSSAGRGRRNEKERSSYRTTLRA</sequence>
<dbReference type="KEGG" id="pno:SNOG_12922"/>
<evidence type="ECO:0000313" key="2">
    <source>
        <dbReference type="EMBL" id="EAT79722.1"/>
    </source>
</evidence>